<name>A0A7W5F1U5_9ACTN</name>
<gene>
    <name evidence="1" type="ORF">FHS41_003440</name>
</gene>
<dbReference type="EMBL" id="JACHXE010000003">
    <property type="protein sequence ID" value="MBB3076952.1"/>
    <property type="molecule type" value="Genomic_DNA"/>
</dbReference>
<evidence type="ECO:0000313" key="2">
    <source>
        <dbReference type="Proteomes" id="UP000572907"/>
    </source>
</evidence>
<sequence>MAAWHPDIRASAIMDGDGESVPGAVRVLTGTDGSVF</sequence>
<keyword evidence="2" id="KW-1185">Reference proteome</keyword>
<dbReference type="AlphaFoldDB" id="A0A7W5F1U5"/>
<reference evidence="1 2" key="1">
    <citation type="submission" date="2020-08" db="EMBL/GenBank/DDBJ databases">
        <title>Genomic Encyclopedia of Type Strains, Phase III (KMG-III): the genomes of soil and plant-associated and newly described type strains.</title>
        <authorList>
            <person name="Whitman W."/>
        </authorList>
    </citation>
    <scope>NUCLEOTIDE SEQUENCE [LARGE SCALE GENOMIC DNA]</scope>
    <source>
        <strain evidence="1 2">CECT 3237</strain>
    </source>
</reference>
<dbReference type="Proteomes" id="UP000572907">
    <property type="component" value="Unassembled WGS sequence"/>
</dbReference>
<proteinExistence type="predicted"/>
<comment type="caution">
    <text evidence="1">The sequence shown here is derived from an EMBL/GenBank/DDBJ whole genome shotgun (WGS) entry which is preliminary data.</text>
</comment>
<protein>
    <submittedName>
        <fullName evidence="1">Uncharacterized protein</fullName>
    </submittedName>
</protein>
<organism evidence="1 2">
    <name type="scientific">Streptomyces violarus</name>
    <dbReference type="NCBI Taxonomy" id="67380"/>
    <lineage>
        <taxon>Bacteria</taxon>
        <taxon>Bacillati</taxon>
        <taxon>Actinomycetota</taxon>
        <taxon>Actinomycetes</taxon>
        <taxon>Kitasatosporales</taxon>
        <taxon>Streptomycetaceae</taxon>
        <taxon>Streptomyces</taxon>
    </lineage>
</organism>
<evidence type="ECO:0000313" key="1">
    <source>
        <dbReference type="EMBL" id="MBB3076952.1"/>
    </source>
</evidence>
<accession>A0A7W5F1U5</accession>